<dbReference type="EMBL" id="JAUHHV010000003">
    <property type="protein sequence ID" value="KAK1431162.1"/>
    <property type="molecule type" value="Genomic_DNA"/>
</dbReference>
<keyword evidence="1" id="KW-0472">Membrane</keyword>
<protein>
    <recommendedName>
        <fullName evidence="4">PGG domain-containing protein</fullName>
    </recommendedName>
</protein>
<keyword evidence="1" id="KW-0812">Transmembrane</keyword>
<evidence type="ECO:0008006" key="4">
    <source>
        <dbReference type="Google" id="ProtNLM"/>
    </source>
</evidence>
<accession>A0AAD8P3Z1</accession>
<feature type="transmembrane region" description="Helical" evidence="1">
    <location>
        <begin position="119"/>
        <end position="139"/>
    </location>
</feature>
<sequence>MANQSSQFVAPIRAVGRFVLRLWFYLMEEVDTIDHKVLLVIISVFTYINVALSWNPPGGFYGQSALSQNRDKYEIGKAIAAYRSPVRYAKMVSANTASFICCMSMLFLFALGVSLKRRVFSFILTLSLMTTIVLTTFTYQHYMWIINPSFPMSQDVPDYVTYVVVSSVNTWIVVAAVTLMVFVLKLLN</sequence>
<evidence type="ECO:0000313" key="3">
    <source>
        <dbReference type="Proteomes" id="UP001229421"/>
    </source>
</evidence>
<feature type="transmembrane region" description="Helical" evidence="1">
    <location>
        <begin position="37"/>
        <end position="54"/>
    </location>
</feature>
<evidence type="ECO:0000256" key="1">
    <source>
        <dbReference type="SAM" id="Phobius"/>
    </source>
</evidence>
<feature type="transmembrane region" description="Helical" evidence="1">
    <location>
        <begin position="92"/>
        <end position="112"/>
    </location>
</feature>
<keyword evidence="1" id="KW-1133">Transmembrane helix</keyword>
<feature type="transmembrane region" description="Helical" evidence="1">
    <location>
        <begin position="159"/>
        <end position="184"/>
    </location>
</feature>
<dbReference type="AlphaFoldDB" id="A0AAD8P3Z1"/>
<keyword evidence="3" id="KW-1185">Reference proteome</keyword>
<organism evidence="2 3">
    <name type="scientific">Tagetes erecta</name>
    <name type="common">African marigold</name>
    <dbReference type="NCBI Taxonomy" id="13708"/>
    <lineage>
        <taxon>Eukaryota</taxon>
        <taxon>Viridiplantae</taxon>
        <taxon>Streptophyta</taxon>
        <taxon>Embryophyta</taxon>
        <taxon>Tracheophyta</taxon>
        <taxon>Spermatophyta</taxon>
        <taxon>Magnoliopsida</taxon>
        <taxon>eudicotyledons</taxon>
        <taxon>Gunneridae</taxon>
        <taxon>Pentapetalae</taxon>
        <taxon>asterids</taxon>
        <taxon>campanulids</taxon>
        <taxon>Asterales</taxon>
        <taxon>Asteraceae</taxon>
        <taxon>Asteroideae</taxon>
        <taxon>Heliantheae alliance</taxon>
        <taxon>Tageteae</taxon>
        <taxon>Tagetes</taxon>
    </lineage>
</organism>
<name>A0AAD8P3Z1_TARER</name>
<gene>
    <name evidence="2" type="ORF">QVD17_14445</name>
</gene>
<proteinExistence type="predicted"/>
<comment type="caution">
    <text evidence="2">The sequence shown here is derived from an EMBL/GenBank/DDBJ whole genome shotgun (WGS) entry which is preliminary data.</text>
</comment>
<dbReference type="Proteomes" id="UP001229421">
    <property type="component" value="Unassembled WGS sequence"/>
</dbReference>
<reference evidence="2" key="1">
    <citation type="journal article" date="2023" name="bioRxiv">
        <title>Improved chromosome-level genome assembly for marigold (Tagetes erecta).</title>
        <authorList>
            <person name="Jiang F."/>
            <person name="Yuan L."/>
            <person name="Wang S."/>
            <person name="Wang H."/>
            <person name="Xu D."/>
            <person name="Wang A."/>
            <person name="Fan W."/>
        </authorList>
    </citation>
    <scope>NUCLEOTIDE SEQUENCE</scope>
    <source>
        <strain evidence="2">WSJ</strain>
        <tissue evidence="2">Leaf</tissue>
    </source>
</reference>
<evidence type="ECO:0000313" key="2">
    <source>
        <dbReference type="EMBL" id="KAK1431162.1"/>
    </source>
</evidence>